<dbReference type="PANTHER" id="PTHR28511">
    <property type="entry name" value="ENDONUCLEASE V"/>
    <property type="match status" value="1"/>
</dbReference>
<reference evidence="7 8" key="1">
    <citation type="submission" date="2013-08" db="EMBL/GenBank/DDBJ databases">
        <authorList>
            <person name="Stouthamer R."/>
            <person name="Nunney L."/>
        </authorList>
    </citation>
    <scope>NUCLEOTIDE SEQUENCE [LARGE SCALE GENOMIC DNA]</scope>
    <source>
        <strain evidence="8">ann-1</strain>
    </source>
</reference>
<dbReference type="EMBL" id="CP006696">
    <property type="protein sequence ID" value="AIC10312.1"/>
    <property type="molecule type" value="Genomic_DNA"/>
</dbReference>
<dbReference type="GO" id="GO:0043737">
    <property type="term" value="F:deoxyribonuclease V activity"/>
    <property type="evidence" value="ECO:0007669"/>
    <property type="project" value="UniProtKB-UniRule"/>
</dbReference>
<proteinExistence type="inferred from homology"/>
<evidence type="ECO:0000256" key="2">
    <source>
        <dbReference type="ARBA" id="ARBA00022490"/>
    </source>
</evidence>
<protein>
    <recommendedName>
        <fullName evidence="6">Endonuclease V</fullName>
        <ecNumber evidence="6">3.1.21.7</ecNumber>
    </recommendedName>
    <alternativeName>
        <fullName evidence="6">Deoxyinosine 3'endonuclease</fullName>
    </alternativeName>
    <alternativeName>
        <fullName evidence="6">Deoxyribonuclease V</fullName>
        <shortName evidence="6">DNase V</shortName>
    </alternativeName>
</protein>
<dbReference type="HOGENOM" id="CLU_047631_1_0_6"/>
<keyword evidence="2 6" id="KW-0963">Cytoplasm</keyword>
<keyword evidence="6" id="KW-0479">Metal-binding</keyword>
<keyword evidence="3 6" id="KW-0540">Nuclease</keyword>
<feature type="site" description="Interaction with target DNA" evidence="6">
    <location>
        <position position="111"/>
    </location>
</feature>
<dbReference type="Gene3D" id="3.30.2170.10">
    <property type="entry name" value="archaeoglobus fulgidus dsm 4304 superfamily"/>
    <property type="match status" value="1"/>
</dbReference>
<dbReference type="KEGG" id="xfs:D934_09420"/>
<dbReference type="GO" id="GO:0003727">
    <property type="term" value="F:single-stranded RNA binding"/>
    <property type="evidence" value="ECO:0007669"/>
    <property type="project" value="TreeGrafter"/>
</dbReference>
<dbReference type="InterPro" id="IPR007581">
    <property type="entry name" value="Endonuclease-V"/>
</dbReference>
<dbReference type="GO" id="GO:0005737">
    <property type="term" value="C:cytoplasm"/>
    <property type="evidence" value="ECO:0007669"/>
    <property type="project" value="UniProtKB-SubCell"/>
</dbReference>
<evidence type="ECO:0000313" key="7">
    <source>
        <dbReference type="EMBL" id="AIC10312.1"/>
    </source>
</evidence>
<organism evidence="7 8">
    <name type="scientific">Xylella fastidiosa subsp. sandyi Ann-1</name>
    <dbReference type="NCBI Taxonomy" id="155920"/>
    <lineage>
        <taxon>Bacteria</taxon>
        <taxon>Pseudomonadati</taxon>
        <taxon>Pseudomonadota</taxon>
        <taxon>Gammaproteobacteria</taxon>
        <taxon>Lysobacterales</taxon>
        <taxon>Lysobacteraceae</taxon>
        <taxon>Xylella</taxon>
    </lineage>
</organism>
<evidence type="ECO:0000256" key="5">
    <source>
        <dbReference type="ARBA" id="ARBA00022801"/>
    </source>
</evidence>
<keyword evidence="6" id="KW-0460">Magnesium</keyword>
<feature type="binding site" evidence="6">
    <location>
        <position position="73"/>
    </location>
    <ligand>
        <name>Mg(2+)</name>
        <dbReference type="ChEBI" id="CHEBI:18420"/>
    </ligand>
</feature>
<evidence type="ECO:0000256" key="3">
    <source>
        <dbReference type="ARBA" id="ARBA00022722"/>
    </source>
</evidence>
<evidence type="ECO:0000256" key="4">
    <source>
        <dbReference type="ARBA" id="ARBA00022759"/>
    </source>
</evidence>
<dbReference type="NCBIfam" id="NF008629">
    <property type="entry name" value="PRK11617.1"/>
    <property type="match status" value="1"/>
</dbReference>
<sequence>MIVTSGRDCLYTLLISDTGMMVFMKISSIDSIFAAWDGSITEARRLQSDMAERIVLKDEPNLLSEPTLLAGFDVGFEDEGRTTRAAAVLMNAGDLRLLETHVVRVPTSMPYVPGLLSFRELPALLQALTQLSRIPALVFVDGHGIAHPRRLGIAAHFGLVTNLPCIGVAKKRLVGDFVEPGTAFGEHTPILLHGTQVGWALRSKMHCKPLIISPGHKVSLHSALTWTQRCLTGYRLPEPTRQADRLASRRGQKIVSDLPSLL</sequence>
<evidence type="ECO:0000313" key="8">
    <source>
        <dbReference type="Proteomes" id="UP000027215"/>
    </source>
</evidence>
<comment type="catalytic activity">
    <reaction evidence="6">
        <text>Endonucleolytic cleavage at apurinic or apyrimidinic sites to products with a 5'-phosphate.</text>
        <dbReference type="EC" id="3.1.21.7"/>
    </reaction>
</comment>
<dbReference type="PANTHER" id="PTHR28511:SF1">
    <property type="entry name" value="ENDONUCLEASE V"/>
    <property type="match status" value="1"/>
</dbReference>
<feature type="binding site" evidence="6">
    <location>
        <position position="141"/>
    </location>
    <ligand>
        <name>Mg(2+)</name>
        <dbReference type="ChEBI" id="CHEBI:18420"/>
    </ligand>
</feature>
<comment type="function">
    <text evidence="6">DNA repair enzyme involved in the repair of deaminated bases. Selectively cleaves double-stranded DNA at the second phosphodiester bond 3' to a deoxyinosine leaving behind the intact lesion on the nicked DNA.</text>
</comment>
<keyword evidence="5 6" id="KW-0378">Hydrolase</keyword>
<keyword evidence="4 6" id="KW-0255">Endonuclease</keyword>
<dbReference type="Proteomes" id="UP000027215">
    <property type="component" value="Chromosome"/>
</dbReference>
<dbReference type="PATRIC" id="fig|155920.8.peg.2203"/>
<dbReference type="GO" id="GO:0016891">
    <property type="term" value="F:RNA endonuclease activity producing 5'-phosphomonoesters, hydrolytic mechanism"/>
    <property type="evidence" value="ECO:0007669"/>
    <property type="project" value="TreeGrafter"/>
</dbReference>
<name>A0A060HBK7_XYLFS</name>
<dbReference type="GO" id="GO:0006281">
    <property type="term" value="P:DNA repair"/>
    <property type="evidence" value="ECO:0007669"/>
    <property type="project" value="UniProtKB-UniRule"/>
</dbReference>
<keyword evidence="6" id="KW-0234">DNA repair</keyword>
<keyword evidence="6" id="KW-0227">DNA damage</keyword>
<evidence type="ECO:0000256" key="1">
    <source>
        <dbReference type="ARBA" id="ARBA00004496"/>
    </source>
</evidence>
<comment type="similarity">
    <text evidence="6">Belongs to the endonuclease V family.</text>
</comment>
<accession>A0A060HBK7</accession>
<dbReference type="AlphaFoldDB" id="A0A060HBK7"/>
<dbReference type="GO" id="GO:0000287">
    <property type="term" value="F:magnesium ion binding"/>
    <property type="evidence" value="ECO:0007669"/>
    <property type="project" value="UniProtKB-UniRule"/>
</dbReference>
<gene>
    <name evidence="6" type="primary">nfi</name>
    <name evidence="7" type="ORF">D934_09420</name>
</gene>
<dbReference type="HAMAP" id="MF_00801">
    <property type="entry name" value="Endonuclease_5"/>
    <property type="match status" value="1"/>
</dbReference>
<evidence type="ECO:0000256" key="6">
    <source>
        <dbReference type="HAMAP-Rule" id="MF_00801"/>
    </source>
</evidence>
<comment type="subcellular location">
    <subcellularLocation>
        <location evidence="1 6">Cytoplasm</location>
    </subcellularLocation>
</comment>
<dbReference type="CDD" id="cd06559">
    <property type="entry name" value="Endonuclease_V"/>
    <property type="match status" value="1"/>
</dbReference>
<comment type="cofactor">
    <cofactor evidence="6">
        <name>Mg(2+)</name>
        <dbReference type="ChEBI" id="CHEBI:18420"/>
    </cofactor>
</comment>
<dbReference type="EC" id="3.1.21.7" evidence="6"/>
<dbReference type="Pfam" id="PF04493">
    <property type="entry name" value="Endonuclease_5"/>
    <property type="match status" value="1"/>
</dbReference>